<dbReference type="Pfam" id="PF07883">
    <property type="entry name" value="Cupin_2"/>
    <property type="match status" value="1"/>
</dbReference>
<organism evidence="2 3">
    <name type="scientific">Microbulbifer agarilyticus</name>
    <dbReference type="NCBI Taxonomy" id="260552"/>
    <lineage>
        <taxon>Bacteria</taxon>
        <taxon>Pseudomonadati</taxon>
        <taxon>Pseudomonadota</taxon>
        <taxon>Gammaproteobacteria</taxon>
        <taxon>Cellvibrionales</taxon>
        <taxon>Microbulbiferaceae</taxon>
        <taxon>Microbulbifer</taxon>
    </lineage>
</organism>
<dbReference type="EMBL" id="CP019650">
    <property type="protein sequence ID" value="AQQ68850.1"/>
    <property type="molecule type" value="Genomic_DNA"/>
</dbReference>
<feature type="domain" description="Cupin type-2" evidence="1">
    <location>
        <begin position="32"/>
        <end position="98"/>
    </location>
</feature>
<evidence type="ECO:0000259" key="1">
    <source>
        <dbReference type="Pfam" id="PF07883"/>
    </source>
</evidence>
<reference evidence="2" key="1">
    <citation type="submission" date="2017-02" db="EMBL/GenBank/DDBJ databases">
        <title>Genome of Microbulbifer agarilyticus GP101.</title>
        <authorList>
            <person name="Jung J."/>
            <person name="Bae S.S."/>
            <person name="Baek K."/>
        </authorList>
    </citation>
    <scope>NUCLEOTIDE SEQUENCE [LARGE SCALE GENOMIC DNA]</scope>
    <source>
        <strain evidence="2">GP101</strain>
    </source>
</reference>
<proteinExistence type="predicted"/>
<evidence type="ECO:0000313" key="3">
    <source>
        <dbReference type="Proteomes" id="UP000188219"/>
    </source>
</evidence>
<dbReference type="PANTHER" id="PTHR36440:SF1">
    <property type="entry name" value="PUTATIVE (AFU_ORTHOLOGUE AFUA_8G07350)-RELATED"/>
    <property type="match status" value="1"/>
</dbReference>
<dbReference type="STRING" id="260552.Mag101_15325"/>
<dbReference type="InterPro" id="IPR053146">
    <property type="entry name" value="QDO-like"/>
</dbReference>
<keyword evidence="3" id="KW-1185">Reference proteome</keyword>
<dbReference type="RefSeq" id="WP_077406937.1">
    <property type="nucleotide sequence ID" value="NZ_CP019650.1"/>
</dbReference>
<evidence type="ECO:0000313" key="2">
    <source>
        <dbReference type="EMBL" id="AQQ68850.1"/>
    </source>
</evidence>
<dbReference type="PANTHER" id="PTHR36440">
    <property type="entry name" value="PUTATIVE (AFU_ORTHOLOGUE AFUA_8G07350)-RELATED"/>
    <property type="match status" value="1"/>
</dbReference>
<dbReference type="InterPro" id="IPR013096">
    <property type="entry name" value="Cupin_2"/>
</dbReference>
<dbReference type="AlphaFoldDB" id="A0A1Q2M883"/>
<sequence>MISTENAEYYQWGNGCDGWHLVRSPSLSVIQERVPPGCGEVRHFHNHSEQFFFVLSGIATIEVDGTTHLLHPQQGIHVPARTPHQLPNKHGEDLIFTVTSTPPSHGDRVIAD</sequence>
<dbReference type="SUPFAM" id="SSF51182">
    <property type="entry name" value="RmlC-like cupins"/>
    <property type="match status" value="1"/>
</dbReference>
<dbReference type="Gene3D" id="2.60.120.10">
    <property type="entry name" value="Jelly Rolls"/>
    <property type="match status" value="1"/>
</dbReference>
<dbReference type="KEGG" id="maga:Mag101_15325"/>
<dbReference type="InterPro" id="IPR014710">
    <property type="entry name" value="RmlC-like_jellyroll"/>
</dbReference>
<gene>
    <name evidence="2" type="ORF">Mag101_15325</name>
</gene>
<dbReference type="OrthoDB" id="9806121at2"/>
<accession>A0A1Q2M883</accession>
<name>A0A1Q2M883_9GAMM</name>
<dbReference type="InterPro" id="IPR011051">
    <property type="entry name" value="RmlC_Cupin_sf"/>
</dbReference>
<protein>
    <submittedName>
        <fullName evidence="2">Cupin</fullName>
    </submittedName>
</protein>
<dbReference type="Proteomes" id="UP000188219">
    <property type="component" value="Chromosome"/>
</dbReference>